<keyword evidence="2" id="KW-1185">Reference proteome</keyword>
<name>A0AAP0HSR9_9MAGN</name>
<protein>
    <submittedName>
        <fullName evidence="1">Uncharacterized protein</fullName>
    </submittedName>
</protein>
<gene>
    <name evidence="1" type="ORF">Scep_025774</name>
</gene>
<evidence type="ECO:0000313" key="2">
    <source>
        <dbReference type="Proteomes" id="UP001419268"/>
    </source>
</evidence>
<proteinExistence type="predicted"/>
<accession>A0AAP0HSR9</accession>
<dbReference type="Proteomes" id="UP001419268">
    <property type="component" value="Unassembled WGS sequence"/>
</dbReference>
<organism evidence="1 2">
    <name type="scientific">Stephania cephalantha</name>
    <dbReference type="NCBI Taxonomy" id="152367"/>
    <lineage>
        <taxon>Eukaryota</taxon>
        <taxon>Viridiplantae</taxon>
        <taxon>Streptophyta</taxon>
        <taxon>Embryophyta</taxon>
        <taxon>Tracheophyta</taxon>
        <taxon>Spermatophyta</taxon>
        <taxon>Magnoliopsida</taxon>
        <taxon>Ranunculales</taxon>
        <taxon>Menispermaceae</taxon>
        <taxon>Menispermoideae</taxon>
        <taxon>Cissampelideae</taxon>
        <taxon>Stephania</taxon>
    </lineage>
</organism>
<dbReference type="EMBL" id="JBBNAG010000011">
    <property type="protein sequence ID" value="KAK9094305.1"/>
    <property type="molecule type" value="Genomic_DNA"/>
</dbReference>
<dbReference type="AlphaFoldDB" id="A0AAP0HSR9"/>
<sequence>MGLIKGHIRPVCHLMVAISSSGFSASLSFVVHFSSPHLHLKTIYIGARSRQGRGDSLNVAPQIPGRLTARHVASHVTKPCHVMAHLSLTFHNLPGYLHFSI</sequence>
<comment type="caution">
    <text evidence="1">The sequence shown here is derived from an EMBL/GenBank/DDBJ whole genome shotgun (WGS) entry which is preliminary data.</text>
</comment>
<reference evidence="1 2" key="1">
    <citation type="submission" date="2024-01" db="EMBL/GenBank/DDBJ databases">
        <title>Genome assemblies of Stephania.</title>
        <authorList>
            <person name="Yang L."/>
        </authorList>
    </citation>
    <scope>NUCLEOTIDE SEQUENCE [LARGE SCALE GENOMIC DNA]</scope>
    <source>
        <strain evidence="1">JXDWG</strain>
        <tissue evidence="1">Leaf</tissue>
    </source>
</reference>
<evidence type="ECO:0000313" key="1">
    <source>
        <dbReference type="EMBL" id="KAK9094305.1"/>
    </source>
</evidence>